<organism evidence="2 3">
    <name type="scientific">Occultella aeris</name>
    <dbReference type="NCBI Taxonomy" id="2761496"/>
    <lineage>
        <taxon>Bacteria</taxon>
        <taxon>Bacillati</taxon>
        <taxon>Actinomycetota</taxon>
        <taxon>Actinomycetes</taxon>
        <taxon>Micrococcales</taxon>
        <taxon>Ruaniaceae</taxon>
        <taxon>Occultella</taxon>
    </lineage>
</organism>
<keyword evidence="3" id="KW-1185">Reference proteome</keyword>
<evidence type="ECO:0000313" key="2">
    <source>
        <dbReference type="EMBL" id="VZO37259.1"/>
    </source>
</evidence>
<dbReference type="EMBL" id="CACRYJ010000032">
    <property type="protein sequence ID" value="VZO37259.1"/>
    <property type="molecule type" value="Genomic_DNA"/>
</dbReference>
<name>A0A7M4DJN9_9MICO</name>
<evidence type="ECO:0000313" key="3">
    <source>
        <dbReference type="Proteomes" id="UP000419743"/>
    </source>
</evidence>
<dbReference type="Pfam" id="PF20058">
    <property type="entry name" value="DUF6457"/>
    <property type="match status" value="1"/>
</dbReference>
<dbReference type="RefSeq" id="WP_197522496.1">
    <property type="nucleotide sequence ID" value="NZ_CACRYJ010000032.1"/>
</dbReference>
<feature type="domain" description="DUF6457" evidence="1">
    <location>
        <begin position="8"/>
        <end position="81"/>
    </location>
</feature>
<comment type="caution">
    <text evidence="2">The sequence shown here is derived from an EMBL/GenBank/DDBJ whole genome shotgun (WGS) entry which is preliminary data.</text>
</comment>
<dbReference type="Proteomes" id="UP000419743">
    <property type="component" value="Unassembled WGS sequence"/>
</dbReference>
<gene>
    <name evidence="2" type="ORF">HALOF300_02346</name>
</gene>
<proteinExistence type="predicted"/>
<accession>A0A7M4DJN9</accession>
<protein>
    <recommendedName>
        <fullName evidence="1">DUF6457 domain-containing protein</fullName>
    </recommendedName>
</protein>
<sequence length="95" mass="10017">MSRELPPIQDWVETLSAELGVDPTLVDLRALLDMTRDVAHHVDRPAAPVSAFIVGLAVGAGASPEQVRAACARTAELAIARGGDHHSDGAAERNR</sequence>
<dbReference type="AlphaFoldDB" id="A0A7M4DJN9"/>
<evidence type="ECO:0000259" key="1">
    <source>
        <dbReference type="Pfam" id="PF20058"/>
    </source>
</evidence>
<reference evidence="2 3" key="1">
    <citation type="submission" date="2019-11" db="EMBL/GenBank/DDBJ databases">
        <authorList>
            <person name="Criscuolo A."/>
        </authorList>
    </citation>
    <scope>NUCLEOTIDE SEQUENCE [LARGE SCALE GENOMIC DNA]</scope>
    <source>
        <strain evidence="2">CIP111667</strain>
    </source>
</reference>
<dbReference type="InterPro" id="IPR045598">
    <property type="entry name" value="DUF6457"/>
</dbReference>